<evidence type="ECO:0000259" key="5">
    <source>
        <dbReference type="PROSITE" id="PS51063"/>
    </source>
</evidence>
<dbReference type="InterPro" id="IPR000595">
    <property type="entry name" value="cNMP-bd_dom"/>
</dbReference>
<feature type="domain" description="Cyclic nucleotide-binding" evidence="4">
    <location>
        <begin position="17"/>
        <end position="134"/>
    </location>
</feature>
<dbReference type="SUPFAM" id="SSF46785">
    <property type="entry name" value="Winged helix' DNA-binding domain"/>
    <property type="match status" value="1"/>
</dbReference>
<dbReference type="EMBL" id="JBHUFC010000008">
    <property type="protein sequence ID" value="MFD1789167.1"/>
    <property type="molecule type" value="Genomic_DNA"/>
</dbReference>
<reference evidence="7" key="1">
    <citation type="journal article" date="2019" name="Int. J. Syst. Evol. Microbiol.">
        <title>The Global Catalogue of Microorganisms (GCM) 10K type strain sequencing project: providing services to taxonomists for standard genome sequencing and annotation.</title>
        <authorList>
            <consortium name="The Broad Institute Genomics Platform"/>
            <consortium name="The Broad Institute Genome Sequencing Center for Infectious Disease"/>
            <person name="Wu L."/>
            <person name="Ma J."/>
        </authorList>
    </citation>
    <scope>NUCLEOTIDE SEQUENCE [LARGE SCALE GENOMIC DNA]</scope>
    <source>
        <strain evidence="7">Q85</strain>
    </source>
</reference>
<dbReference type="Pfam" id="PF00027">
    <property type="entry name" value="cNMP_binding"/>
    <property type="match status" value="1"/>
</dbReference>
<proteinExistence type="predicted"/>
<dbReference type="Proteomes" id="UP001597283">
    <property type="component" value="Unassembled WGS sequence"/>
</dbReference>
<evidence type="ECO:0000313" key="6">
    <source>
        <dbReference type="EMBL" id="MFD1789167.1"/>
    </source>
</evidence>
<dbReference type="Gene3D" id="2.60.120.10">
    <property type="entry name" value="Jelly Rolls"/>
    <property type="match status" value="1"/>
</dbReference>
<evidence type="ECO:0000256" key="3">
    <source>
        <dbReference type="ARBA" id="ARBA00023163"/>
    </source>
</evidence>
<dbReference type="Gene3D" id="1.10.10.10">
    <property type="entry name" value="Winged helix-like DNA-binding domain superfamily/Winged helix DNA-binding domain"/>
    <property type="match status" value="1"/>
</dbReference>
<dbReference type="PROSITE" id="PS51063">
    <property type="entry name" value="HTH_CRP_2"/>
    <property type="match status" value="1"/>
</dbReference>
<dbReference type="CDD" id="cd00092">
    <property type="entry name" value="HTH_CRP"/>
    <property type="match status" value="1"/>
</dbReference>
<evidence type="ECO:0000313" key="7">
    <source>
        <dbReference type="Proteomes" id="UP001597283"/>
    </source>
</evidence>
<gene>
    <name evidence="6" type="ORF">ACFSC3_16520</name>
</gene>
<keyword evidence="2" id="KW-0238">DNA-binding</keyword>
<dbReference type="SMART" id="SM00100">
    <property type="entry name" value="cNMP"/>
    <property type="match status" value="1"/>
</dbReference>
<organism evidence="6 7">
    <name type="scientific">Sphingomonas floccifaciens</name>
    <dbReference type="NCBI Taxonomy" id="1844115"/>
    <lineage>
        <taxon>Bacteria</taxon>
        <taxon>Pseudomonadati</taxon>
        <taxon>Pseudomonadota</taxon>
        <taxon>Alphaproteobacteria</taxon>
        <taxon>Sphingomonadales</taxon>
        <taxon>Sphingomonadaceae</taxon>
        <taxon>Sphingomonas</taxon>
    </lineage>
</organism>
<dbReference type="SUPFAM" id="SSF51206">
    <property type="entry name" value="cAMP-binding domain-like"/>
    <property type="match status" value="1"/>
</dbReference>
<accession>A0ABW4NG97</accession>
<dbReference type="SMART" id="SM00419">
    <property type="entry name" value="HTH_CRP"/>
    <property type="match status" value="1"/>
</dbReference>
<keyword evidence="1" id="KW-0805">Transcription regulation</keyword>
<keyword evidence="3" id="KW-0804">Transcription</keyword>
<comment type="caution">
    <text evidence="6">The sequence shown here is derived from an EMBL/GenBank/DDBJ whole genome shotgun (WGS) entry which is preliminary data.</text>
</comment>
<evidence type="ECO:0000256" key="1">
    <source>
        <dbReference type="ARBA" id="ARBA00023015"/>
    </source>
</evidence>
<protein>
    <submittedName>
        <fullName evidence="6">Crp/Fnr family transcriptional regulator</fullName>
    </submittedName>
</protein>
<feature type="domain" description="HTH crp-type" evidence="5">
    <location>
        <begin position="148"/>
        <end position="227"/>
    </location>
</feature>
<dbReference type="RefSeq" id="WP_380941499.1">
    <property type="nucleotide sequence ID" value="NZ_JBHUFC010000008.1"/>
</dbReference>
<evidence type="ECO:0000259" key="4">
    <source>
        <dbReference type="PROSITE" id="PS50042"/>
    </source>
</evidence>
<dbReference type="InterPro" id="IPR050397">
    <property type="entry name" value="Env_Response_Regulators"/>
</dbReference>
<dbReference type="InterPro" id="IPR018335">
    <property type="entry name" value="Tscrpt_reg_HTH_Crp-type_CS"/>
</dbReference>
<dbReference type="PANTHER" id="PTHR24567:SF75">
    <property type="entry name" value="FUMARATE AND NITRATE REDUCTION REGULATORY PROTEIN"/>
    <property type="match status" value="1"/>
</dbReference>
<name>A0ABW4NG97_9SPHN</name>
<dbReference type="CDD" id="cd00038">
    <property type="entry name" value="CAP_ED"/>
    <property type="match status" value="1"/>
</dbReference>
<dbReference type="InterPro" id="IPR018490">
    <property type="entry name" value="cNMP-bd_dom_sf"/>
</dbReference>
<dbReference type="InterPro" id="IPR014710">
    <property type="entry name" value="RmlC-like_jellyroll"/>
</dbReference>
<evidence type="ECO:0000256" key="2">
    <source>
        <dbReference type="ARBA" id="ARBA00023125"/>
    </source>
</evidence>
<sequence length="236" mass="25357">MASSNICLDCAVRDAALCGSLDDGELRALNSIGERRRYPRGSTIIWAGDESVICANLLSGMLKLATSTPDGREQIVGLLYPADFVGQPYADEADNTVEALTDVELCVFPRRQFEHVLEDHARMERLLLQRTLTALQEARSRMLMLARKSASEKVADFLLEMAAKVGAGGCRPALGGPLTFDLPLTRGQMADVLGLTIETVSRQLTRLKASGIITLPGTRAVTISDRAALEAIAAAA</sequence>
<dbReference type="InterPro" id="IPR036390">
    <property type="entry name" value="WH_DNA-bd_sf"/>
</dbReference>
<dbReference type="PROSITE" id="PS50042">
    <property type="entry name" value="CNMP_BINDING_3"/>
    <property type="match status" value="1"/>
</dbReference>
<dbReference type="InterPro" id="IPR036388">
    <property type="entry name" value="WH-like_DNA-bd_sf"/>
</dbReference>
<dbReference type="Pfam" id="PF13545">
    <property type="entry name" value="HTH_Crp_2"/>
    <property type="match status" value="1"/>
</dbReference>
<dbReference type="PROSITE" id="PS00042">
    <property type="entry name" value="HTH_CRP_1"/>
    <property type="match status" value="1"/>
</dbReference>
<dbReference type="InterPro" id="IPR012318">
    <property type="entry name" value="HTH_CRP"/>
</dbReference>
<keyword evidence="7" id="KW-1185">Reference proteome</keyword>
<dbReference type="PANTHER" id="PTHR24567">
    <property type="entry name" value="CRP FAMILY TRANSCRIPTIONAL REGULATORY PROTEIN"/>
    <property type="match status" value="1"/>
</dbReference>
<dbReference type="PRINTS" id="PR00034">
    <property type="entry name" value="HTHCRP"/>
</dbReference>